<evidence type="ECO:0000313" key="2">
    <source>
        <dbReference type="EMBL" id="KAG7442208.1"/>
    </source>
</evidence>
<evidence type="ECO:0000256" key="1">
    <source>
        <dbReference type="SAM" id="MobiDB-lite"/>
    </source>
</evidence>
<dbReference type="OrthoDB" id="2999947at2759"/>
<reference evidence="2" key="1">
    <citation type="submission" date="2020-11" db="EMBL/GenBank/DDBJ databases">
        <title>Adaptations for nitrogen fixation in a non-lichenized fungal sporocarp promotes dispersal by wood-feeding termites.</title>
        <authorList>
            <consortium name="DOE Joint Genome Institute"/>
            <person name="Koch R.A."/>
            <person name="Yoon G."/>
            <person name="Arayal U."/>
            <person name="Lail K."/>
            <person name="Amirebrahimi M."/>
            <person name="Labutti K."/>
            <person name="Lipzen A."/>
            <person name="Riley R."/>
            <person name="Barry K."/>
            <person name="Henrissat B."/>
            <person name="Grigoriev I.V."/>
            <person name="Herr J.R."/>
            <person name="Aime M.C."/>
        </authorList>
    </citation>
    <scope>NUCLEOTIDE SEQUENCE</scope>
    <source>
        <strain evidence="2">MCA 3950</strain>
    </source>
</reference>
<sequence>MKGASDTLIEDVYTVLMPPPNFLPCRATNDAGQSDASDASTSTAKSPRTRPRSSEDEDACTSPKRVKTDVEEGGRAEAQVESSRAAALQRQNRPRLRDDSLDDIHINTSLKRQIIETKNR</sequence>
<proteinExistence type="predicted"/>
<keyword evidence="3" id="KW-1185">Reference proteome</keyword>
<comment type="caution">
    <text evidence="2">The sequence shown here is derived from an EMBL/GenBank/DDBJ whole genome shotgun (WGS) entry which is preliminary data.</text>
</comment>
<feature type="region of interest" description="Disordered" evidence="1">
    <location>
        <begin position="18"/>
        <end position="120"/>
    </location>
</feature>
<feature type="compositionally biased region" description="Basic and acidic residues" evidence="1">
    <location>
        <begin position="95"/>
        <end position="105"/>
    </location>
</feature>
<dbReference type="RefSeq" id="XP_043035708.1">
    <property type="nucleotide sequence ID" value="XM_043187104.1"/>
</dbReference>
<evidence type="ECO:0000313" key="3">
    <source>
        <dbReference type="Proteomes" id="UP000812287"/>
    </source>
</evidence>
<organism evidence="2 3">
    <name type="scientific">Guyanagaster necrorhizus</name>
    <dbReference type="NCBI Taxonomy" id="856835"/>
    <lineage>
        <taxon>Eukaryota</taxon>
        <taxon>Fungi</taxon>
        <taxon>Dikarya</taxon>
        <taxon>Basidiomycota</taxon>
        <taxon>Agaricomycotina</taxon>
        <taxon>Agaricomycetes</taxon>
        <taxon>Agaricomycetidae</taxon>
        <taxon>Agaricales</taxon>
        <taxon>Marasmiineae</taxon>
        <taxon>Physalacriaceae</taxon>
        <taxon>Guyanagaster</taxon>
    </lineage>
</organism>
<accession>A0A9P7VKF4</accession>
<feature type="compositionally biased region" description="Basic and acidic residues" evidence="1">
    <location>
        <begin position="66"/>
        <end position="75"/>
    </location>
</feature>
<feature type="compositionally biased region" description="Low complexity" evidence="1">
    <location>
        <begin position="34"/>
        <end position="44"/>
    </location>
</feature>
<dbReference type="GeneID" id="66109401"/>
<dbReference type="EMBL" id="MU250553">
    <property type="protein sequence ID" value="KAG7442208.1"/>
    <property type="molecule type" value="Genomic_DNA"/>
</dbReference>
<dbReference type="Proteomes" id="UP000812287">
    <property type="component" value="Unassembled WGS sequence"/>
</dbReference>
<gene>
    <name evidence="2" type="ORF">BT62DRAFT_936318</name>
</gene>
<protein>
    <submittedName>
        <fullName evidence="2">Uncharacterized protein</fullName>
    </submittedName>
</protein>
<name>A0A9P7VKF4_9AGAR</name>
<dbReference type="AlphaFoldDB" id="A0A9P7VKF4"/>